<keyword evidence="1" id="KW-1133">Transmembrane helix</keyword>
<dbReference type="Proteomes" id="UP001482620">
    <property type="component" value="Unassembled WGS sequence"/>
</dbReference>
<keyword evidence="3" id="KW-1185">Reference proteome</keyword>
<sequence>MSLHPVVSPCLLPSFFVPLFISPSSFCPSLIPFSCIYLSFIASFYTSVLPSVPSLCLSFLPPILVHSVCFVLLSFLMSVHRCFIPWILPSLRVFSCQSVVCRSHTTSQV</sequence>
<evidence type="ECO:0000313" key="3">
    <source>
        <dbReference type="Proteomes" id="UP001482620"/>
    </source>
</evidence>
<proteinExistence type="predicted"/>
<evidence type="ECO:0000313" key="2">
    <source>
        <dbReference type="EMBL" id="MEQ2250256.1"/>
    </source>
</evidence>
<protein>
    <submittedName>
        <fullName evidence="2">Uncharacterized protein</fullName>
    </submittedName>
</protein>
<evidence type="ECO:0000256" key="1">
    <source>
        <dbReference type="SAM" id="Phobius"/>
    </source>
</evidence>
<feature type="transmembrane region" description="Helical" evidence="1">
    <location>
        <begin position="30"/>
        <end position="51"/>
    </location>
</feature>
<reference evidence="2 3" key="1">
    <citation type="submission" date="2021-06" db="EMBL/GenBank/DDBJ databases">
        <authorList>
            <person name="Palmer J.M."/>
        </authorList>
    </citation>
    <scope>NUCLEOTIDE SEQUENCE [LARGE SCALE GENOMIC DNA]</scope>
    <source>
        <strain evidence="3">if_2019</strain>
        <tissue evidence="2">Muscle</tissue>
    </source>
</reference>
<organism evidence="2 3">
    <name type="scientific">Ilyodon furcidens</name>
    <name type="common">goldbreast splitfin</name>
    <dbReference type="NCBI Taxonomy" id="33524"/>
    <lineage>
        <taxon>Eukaryota</taxon>
        <taxon>Metazoa</taxon>
        <taxon>Chordata</taxon>
        <taxon>Craniata</taxon>
        <taxon>Vertebrata</taxon>
        <taxon>Euteleostomi</taxon>
        <taxon>Actinopterygii</taxon>
        <taxon>Neopterygii</taxon>
        <taxon>Teleostei</taxon>
        <taxon>Neoteleostei</taxon>
        <taxon>Acanthomorphata</taxon>
        <taxon>Ovalentaria</taxon>
        <taxon>Atherinomorphae</taxon>
        <taxon>Cyprinodontiformes</taxon>
        <taxon>Goodeidae</taxon>
        <taxon>Ilyodon</taxon>
    </lineage>
</organism>
<gene>
    <name evidence="2" type="ORF">ILYODFUR_038080</name>
</gene>
<accession>A0ABV0UZM1</accession>
<keyword evidence="1" id="KW-0812">Transmembrane</keyword>
<name>A0ABV0UZM1_9TELE</name>
<feature type="transmembrane region" description="Helical" evidence="1">
    <location>
        <begin position="63"/>
        <end position="84"/>
    </location>
</feature>
<comment type="caution">
    <text evidence="2">The sequence shown here is derived from an EMBL/GenBank/DDBJ whole genome shotgun (WGS) entry which is preliminary data.</text>
</comment>
<keyword evidence="1" id="KW-0472">Membrane</keyword>
<dbReference type="EMBL" id="JAHRIQ010090129">
    <property type="protein sequence ID" value="MEQ2250256.1"/>
    <property type="molecule type" value="Genomic_DNA"/>
</dbReference>